<evidence type="ECO:0000256" key="1">
    <source>
        <dbReference type="ARBA" id="ARBA00005437"/>
    </source>
</evidence>
<dbReference type="EMBL" id="NQMQ01000002">
    <property type="protein sequence ID" value="PAJ70942.1"/>
    <property type="molecule type" value="Genomic_DNA"/>
</dbReference>
<organism evidence="2 4">
    <name type="scientific">Corynebacterium hadale</name>
    <dbReference type="NCBI Taxonomy" id="2026255"/>
    <lineage>
        <taxon>Bacteria</taxon>
        <taxon>Bacillati</taxon>
        <taxon>Actinomycetota</taxon>
        <taxon>Actinomycetes</taxon>
        <taxon>Mycobacteriales</taxon>
        <taxon>Corynebacteriaceae</taxon>
        <taxon>Corynebacterium</taxon>
    </lineage>
</organism>
<dbReference type="Proteomes" id="UP000215771">
    <property type="component" value="Unassembled WGS sequence"/>
</dbReference>
<dbReference type="GO" id="GO:0017128">
    <property type="term" value="F:phospholipid scramblase activity"/>
    <property type="evidence" value="ECO:0007669"/>
    <property type="project" value="InterPro"/>
</dbReference>
<evidence type="ECO:0000313" key="3">
    <source>
        <dbReference type="EMBL" id="PAT06238.1"/>
    </source>
</evidence>
<accession>A0A269PFU4</accession>
<dbReference type="InterPro" id="IPR025659">
    <property type="entry name" value="Tubby-like_C"/>
</dbReference>
<comment type="similarity">
    <text evidence="1">Belongs to the LOR family.</text>
</comment>
<evidence type="ECO:0000313" key="4">
    <source>
        <dbReference type="Proteomes" id="UP000215771"/>
    </source>
</evidence>
<dbReference type="Pfam" id="PF04525">
    <property type="entry name" value="LOR"/>
    <property type="match status" value="1"/>
</dbReference>
<reference evidence="2 4" key="2">
    <citation type="submission" date="2017-08" db="EMBL/GenBank/DDBJ databases">
        <authorList>
            <person name="de Groot N.N."/>
        </authorList>
    </citation>
    <scope>NUCLEOTIDE SEQUENCE [LARGE SCALE GENOMIC DNA]</scope>
    <source>
        <strain evidence="2 4">NBT06-6</strain>
    </source>
</reference>
<name>A0A269PFU4_9CORY</name>
<dbReference type="Proteomes" id="UP000218281">
    <property type="component" value="Unassembled WGS sequence"/>
</dbReference>
<dbReference type="Gene3D" id="2.40.160.200">
    <property type="entry name" value="LURP1-related"/>
    <property type="match status" value="1"/>
</dbReference>
<protein>
    <submittedName>
        <fullName evidence="3">Scramblase</fullName>
    </submittedName>
</protein>
<gene>
    <name evidence="2" type="ORF">CIG21_01830</name>
    <name evidence="3" type="ORF">CKJ81_04565</name>
</gene>
<reference evidence="3 5" key="1">
    <citation type="submission" date="2017-08" db="EMBL/GenBank/DDBJ databases">
        <title>Whole genome sequences of 6 clinical strains closest to Corynebacterium imitans.</title>
        <authorList>
            <person name="Bernier A.-M."/>
            <person name="Burdz T."/>
            <person name="Bernard K."/>
        </authorList>
    </citation>
    <scope>NUCLEOTIDE SEQUENCE [LARGE SCALE GENOMIC DNA]</scope>
    <source>
        <strain evidence="3 5">NML93-0607</strain>
    </source>
</reference>
<dbReference type="EMBL" id="NSGO01000004">
    <property type="protein sequence ID" value="PAT06238.1"/>
    <property type="molecule type" value="Genomic_DNA"/>
</dbReference>
<sequence length="182" mass="20043">MLDRDELIFSQTKALGTDEFEITDGQGQLVGTARQTLQLADMFRGSRGVEVRDAQGTLVLGVTDPANFLRDSYEVRLAEPDMVLATLRSKFSLLRTKLDLEIAGFPSVQIDGKLLALNFDLTSNGQPIASINAEYTGMGRAFMGKTSYRISFQPGLDQRQHAAILGTAVAVDMLRRKRRNSS</sequence>
<dbReference type="SUPFAM" id="SSF54518">
    <property type="entry name" value="Tubby C-terminal domain-like"/>
    <property type="match status" value="1"/>
</dbReference>
<evidence type="ECO:0000313" key="5">
    <source>
        <dbReference type="Proteomes" id="UP000218281"/>
    </source>
</evidence>
<dbReference type="RefSeq" id="WP_095275408.1">
    <property type="nucleotide sequence ID" value="NZ_CP047655.1"/>
</dbReference>
<evidence type="ECO:0000313" key="2">
    <source>
        <dbReference type="EMBL" id="PAJ70942.1"/>
    </source>
</evidence>
<keyword evidence="5" id="KW-1185">Reference proteome</keyword>
<dbReference type="InterPro" id="IPR038595">
    <property type="entry name" value="LOR_sf"/>
</dbReference>
<dbReference type="AlphaFoldDB" id="A0A269PFU4"/>
<comment type="caution">
    <text evidence="2">The sequence shown here is derived from an EMBL/GenBank/DDBJ whole genome shotgun (WGS) entry which is preliminary data.</text>
</comment>
<dbReference type="InterPro" id="IPR007612">
    <property type="entry name" value="LOR"/>
</dbReference>
<proteinExistence type="inferred from homology"/>